<dbReference type="EMBL" id="JAVRRG010000013">
    <property type="protein sequence ID" value="KAK5098632.1"/>
    <property type="molecule type" value="Genomic_DNA"/>
</dbReference>
<accession>A0ABR0KJX5</accession>
<protein>
    <submittedName>
        <fullName evidence="1">Uncharacterized protein</fullName>
    </submittedName>
</protein>
<organism evidence="1 2">
    <name type="scientific">Lithohypha guttulata</name>
    <dbReference type="NCBI Taxonomy" id="1690604"/>
    <lineage>
        <taxon>Eukaryota</taxon>
        <taxon>Fungi</taxon>
        <taxon>Dikarya</taxon>
        <taxon>Ascomycota</taxon>
        <taxon>Pezizomycotina</taxon>
        <taxon>Eurotiomycetes</taxon>
        <taxon>Chaetothyriomycetidae</taxon>
        <taxon>Chaetothyriales</taxon>
        <taxon>Trichomeriaceae</taxon>
        <taxon>Lithohypha</taxon>
    </lineage>
</organism>
<sequence>MADTTVRFDNAKLDAIVAGTVDRALYLNPPMIAILHQEDTETSPTEVCESLPESLVKSLWPNCKIGDNGAYGRAIHFEYPANGEAVMEVFAWLKQSVEKGAYQDLSNLTWRRNVILPRMKEAARVMEIGKLAEIVDAAMASGIPDAAETVLQ</sequence>
<evidence type="ECO:0000313" key="2">
    <source>
        <dbReference type="Proteomes" id="UP001345013"/>
    </source>
</evidence>
<reference evidence="1 2" key="1">
    <citation type="submission" date="2023-08" db="EMBL/GenBank/DDBJ databases">
        <title>Black Yeasts Isolated from many extreme environments.</title>
        <authorList>
            <person name="Coleine C."/>
            <person name="Stajich J.E."/>
            <person name="Selbmann L."/>
        </authorList>
    </citation>
    <scope>NUCLEOTIDE SEQUENCE [LARGE SCALE GENOMIC DNA]</scope>
    <source>
        <strain evidence="1 2">CCFEE 5885</strain>
    </source>
</reference>
<dbReference type="Proteomes" id="UP001345013">
    <property type="component" value="Unassembled WGS sequence"/>
</dbReference>
<comment type="caution">
    <text evidence="1">The sequence shown here is derived from an EMBL/GenBank/DDBJ whole genome shotgun (WGS) entry which is preliminary data.</text>
</comment>
<evidence type="ECO:0000313" key="1">
    <source>
        <dbReference type="EMBL" id="KAK5098632.1"/>
    </source>
</evidence>
<gene>
    <name evidence="1" type="ORF">LTR24_001737</name>
</gene>
<proteinExistence type="predicted"/>
<keyword evidence="2" id="KW-1185">Reference proteome</keyword>
<name>A0ABR0KJX5_9EURO</name>